<accession>A0ABP7F1V3</accession>
<keyword evidence="3" id="KW-1185">Reference proteome</keyword>
<dbReference type="GO" id="GO:0008168">
    <property type="term" value="F:methyltransferase activity"/>
    <property type="evidence" value="ECO:0007669"/>
    <property type="project" value="UniProtKB-KW"/>
</dbReference>
<gene>
    <name evidence="2" type="ORF">GCM10022402_03870</name>
</gene>
<feature type="domain" description="Methyltransferase" evidence="1">
    <location>
        <begin position="184"/>
        <end position="294"/>
    </location>
</feature>
<comment type="caution">
    <text evidence="2">The sequence shown here is derived from an EMBL/GenBank/DDBJ whole genome shotgun (WGS) entry which is preliminary data.</text>
</comment>
<proteinExistence type="predicted"/>
<dbReference type="PANTHER" id="PTHR45128">
    <property type="entry name" value="METHYLTRANSFERASE TYPE 11"/>
    <property type="match status" value="1"/>
</dbReference>
<keyword evidence="2" id="KW-0808">Transferase</keyword>
<sequence>MTTDATTWTAPTAEETAERFIGNAATMMEVLGTELGVRLGLYRVLAEGATDPRGLAESAGIHPRYAREWLEQQAVVGLVRAADTDTDPYARVFTLPDGPREALLDEDSPAYVATLPGFITSFVTVLPEVAEAFRSGGGVSYETYGAGTRHGIAGVNRPGYLSQITEWVATLPDIHARLTTGPARVLDLGCGTGWSSIAIAEAFPAVSVHGVDLDAASVDEARANAQRSGLSERVTFEHADAAAPEAAAPGYDLVCVFEAFHDMADPVAVLRTARSLLTDGGAVLIADERVAQHFTAPGDLLERLNYGFSVLHCLPATRAEGATVEAGTVLRPDTLCAYAQQAGFAECAELPIEHDLWRFYRLDPA</sequence>
<keyword evidence="2" id="KW-0489">Methyltransferase</keyword>
<reference evidence="3" key="1">
    <citation type="journal article" date="2019" name="Int. J. Syst. Evol. Microbiol.">
        <title>The Global Catalogue of Microorganisms (GCM) 10K type strain sequencing project: providing services to taxonomists for standard genome sequencing and annotation.</title>
        <authorList>
            <consortium name="The Broad Institute Genomics Platform"/>
            <consortium name="The Broad Institute Genome Sequencing Center for Infectious Disease"/>
            <person name="Wu L."/>
            <person name="Ma J."/>
        </authorList>
    </citation>
    <scope>NUCLEOTIDE SEQUENCE [LARGE SCALE GENOMIC DNA]</scope>
    <source>
        <strain evidence="3">JCM 17137</strain>
    </source>
</reference>
<dbReference type="InterPro" id="IPR029063">
    <property type="entry name" value="SAM-dependent_MTases_sf"/>
</dbReference>
<dbReference type="InterPro" id="IPR053173">
    <property type="entry name" value="SAM-binding_MTase"/>
</dbReference>
<dbReference type="EMBL" id="BAABDD010000001">
    <property type="protein sequence ID" value="GAA3726385.1"/>
    <property type="molecule type" value="Genomic_DNA"/>
</dbReference>
<dbReference type="RefSeq" id="WP_344966592.1">
    <property type="nucleotide sequence ID" value="NZ_BAABDD010000001.1"/>
</dbReference>
<organism evidence="2 3">
    <name type="scientific">Salinactinospora qingdaonensis</name>
    <dbReference type="NCBI Taxonomy" id="702744"/>
    <lineage>
        <taxon>Bacteria</taxon>
        <taxon>Bacillati</taxon>
        <taxon>Actinomycetota</taxon>
        <taxon>Actinomycetes</taxon>
        <taxon>Streptosporangiales</taxon>
        <taxon>Nocardiopsidaceae</taxon>
        <taxon>Salinactinospora</taxon>
    </lineage>
</organism>
<dbReference type="CDD" id="cd02440">
    <property type="entry name" value="AdoMet_MTases"/>
    <property type="match status" value="1"/>
</dbReference>
<protein>
    <submittedName>
        <fullName evidence="2">Class I SAM-dependent methyltransferase</fullName>
    </submittedName>
</protein>
<dbReference type="Proteomes" id="UP001500908">
    <property type="component" value="Unassembled WGS sequence"/>
</dbReference>
<dbReference type="PANTHER" id="PTHR45128:SF2">
    <property type="entry name" value="METHYLTRANSFERASE DOMAIN-CONTAINING PROTEIN"/>
    <property type="match status" value="1"/>
</dbReference>
<dbReference type="SUPFAM" id="SSF53335">
    <property type="entry name" value="S-adenosyl-L-methionine-dependent methyltransferases"/>
    <property type="match status" value="1"/>
</dbReference>
<evidence type="ECO:0000259" key="1">
    <source>
        <dbReference type="Pfam" id="PF13847"/>
    </source>
</evidence>
<dbReference type="GO" id="GO:0032259">
    <property type="term" value="P:methylation"/>
    <property type="evidence" value="ECO:0007669"/>
    <property type="project" value="UniProtKB-KW"/>
</dbReference>
<dbReference type="InterPro" id="IPR025714">
    <property type="entry name" value="Methyltranfer_dom"/>
</dbReference>
<evidence type="ECO:0000313" key="3">
    <source>
        <dbReference type="Proteomes" id="UP001500908"/>
    </source>
</evidence>
<name>A0ABP7F1V3_9ACTN</name>
<dbReference type="Gene3D" id="3.40.50.150">
    <property type="entry name" value="Vaccinia Virus protein VP39"/>
    <property type="match status" value="1"/>
</dbReference>
<evidence type="ECO:0000313" key="2">
    <source>
        <dbReference type="EMBL" id="GAA3726385.1"/>
    </source>
</evidence>
<dbReference type="Pfam" id="PF13847">
    <property type="entry name" value="Methyltransf_31"/>
    <property type="match status" value="1"/>
</dbReference>